<reference evidence="1 2" key="1">
    <citation type="submission" date="2016-09" db="EMBL/GenBank/DDBJ databases">
        <title>Draft Genome Sequence of Aeromonas sobria Strain 08005, Isolated from Sick Rana catesbeiana.</title>
        <authorList>
            <person name="Yang Q."/>
        </authorList>
    </citation>
    <scope>NUCLEOTIDE SEQUENCE [LARGE SCALE GENOMIC DNA]</scope>
    <source>
        <strain evidence="1 2">08005</strain>
    </source>
</reference>
<evidence type="ECO:0000313" key="1">
    <source>
        <dbReference type="EMBL" id="OHY91878.1"/>
    </source>
</evidence>
<protein>
    <recommendedName>
        <fullName evidence="3">SCP2 domain-containing protein</fullName>
    </recommendedName>
</protein>
<gene>
    <name evidence="1" type="ORF">BJD16_14825</name>
</gene>
<evidence type="ECO:0000313" key="2">
    <source>
        <dbReference type="Proteomes" id="UP000179934"/>
    </source>
</evidence>
<dbReference type="GeneID" id="58922760"/>
<dbReference type="Proteomes" id="UP000179934">
    <property type="component" value="Unassembled WGS sequence"/>
</dbReference>
<organism evidence="1 2">
    <name type="scientific">Aeromonas sobria</name>
    <dbReference type="NCBI Taxonomy" id="646"/>
    <lineage>
        <taxon>Bacteria</taxon>
        <taxon>Pseudomonadati</taxon>
        <taxon>Pseudomonadota</taxon>
        <taxon>Gammaproteobacteria</taxon>
        <taxon>Aeromonadales</taxon>
        <taxon>Aeromonadaceae</taxon>
        <taxon>Aeromonas</taxon>
    </lineage>
</organism>
<dbReference type="RefSeq" id="WP_042021348.1">
    <property type="nucleotide sequence ID" value="NZ_CDBW01000023.1"/>
</dbReference>
<proteinExistence type="predicted"/>
<dbReference type="OrthoDB" id="5585911at2"/>
<accession>A0A1S2CV22</accession>
<comment type="caution">
    <text evidence="1">The sequence shown here is derived from an EMBL/GenBank/DDBJ whole genome shotgun (WGS) entry which is preliminary data.</text>
</comment>
<name>A0A1S2CV22_AERSO</name>
<evidence type="ECO:0008006" key="3">
    <source>
        <dbReference type="Google" id="ProtNLM"/>
    </source>
</evidence>
<dbReference type="EMBL" id="MKFU01000018">
    <property type="protein sequence ID" value="OHY91878.1"/>
    <property type="molecule type" value="Genomic_DNA"/>
</dbReference>
<dbReference type="STRING" id="646.BJD16_14825"/>
<dbReference type="AlphaFoldDB" id="A0A1S2CV22"/>
<sequence>MRLSIPTWKFESAAALGRRLWITTLLWVVGRTLCRAARTDEAVRRELAPLQDGQVIRLEVCGIAYAMNMHKQGGRWYPGAPVAPHATIHPLRVRFKHPNIAFRTLSFRLGVNQAFGENRLLVEGDLTVAMQLVRGLEQLQALILPAFIARTLLRDYPAPTNKLGRACNIYLGLVTG</sequence>